<proteinExistence type="predicted"/>
<evidence type="ECO:0000256" key="1">
    <source>
        <dbReference type="SAM" id="MobiDB-lite"/>
    </source>
</evidence>
<dbReference type="EMBL" id="JAURVH010001532">
    <property type="protein sequence ID" value="KAK5900254.1"/>
    <property type="molecule type" value="Genomic_DNA"/>
</dbReference>
<dbReference type="Proteomes" id="UP001331515">
    <property type="component" value="Unassembled WGS sequence"/>
</dbReference>
<comment type="caution">
    <text evidence="2">The sequence shown here is derived from an EMBL/GenBank/DDBJ whole genome shotgun (WGS) entry which is preliminary data.</text>
</comment>
<reference evidence="2 3" key="1">
    <citation type="journal article" date="2023" name="Mol. Biol. Evol.">
        <title>Genomics of Secondarily Temperate Adaptation in the Only Non-Antarctic Icefish.</title>
        <authorList>
            <person name="Rivera-Colon A.G."/>
            <person name="Rayamajhi N."/>
            <person name="Minhas B.F."/>
            <person name="Madrigal G."/>
            <person name="Bilyk K.T."/>
            <person name="Yoon V."/>
            <person name="Hune M."/>
            <person name="Gregory S."/>
            <person name="Cheng C.H.C."/>
            <person name="Catchen J.M."/>
        </authorList>
    </citation>
    <scope>NUCLEOTIDE SEQUENCE [LARGE SCALE GENOMIC DNA]</scope>
    <source>
        <tissue evidence="2">White muscle</tissue>
    </source>
</reference>
<feature type="region of interest" description="Disordered" evidence="1">
    <location>
        <begin position="27"/>
        <end position="71"/>
    </location>
</feature>
<evidence type="ECO:0000313" key="3">
    <source>
        <dbReference type="Proteomes" id="UP001331515"/>
    </source>
</evidence>
<name>A0AAN8CAP1_CHAGU</name>
<gene>
    <name evidence="2" type="ORF">CgunFtcFv8_025226</name>
</gene>
<accession>A0AAN8CAP1</accession>
<keyword evidence="3" id="KW-1185">Reference proteome</keyword>
<organism evidence="2 3">
    <name type="scientific">Champsocephalus gunnari</name>
    <name type="common">Mackerel icefish</name>
    <dbReference type="NCBI Taxonomy" id="52237"/>
    <lineage>
        <taxon>Eukaryota</taxon>
        <taxon>Metazoa</taxon>
        <taxon>Chordata</taxon>
        <taxon>Craniata</taxon>
        <taxon>Vertebrata</taxon>
        <taxon>Euteleostomi</taxon>
        <taxon>Actinopterygii</taxon>
        <taxon>Neopterygii</taxon>
        <taxon>Teleostei</taxon>
        <taxon>Neoteleostei</taxon>
        <taxon>Acanthomorphata</taxon>
        <taxon>Eupercaria</taxon>
        <taxon>Perciformes</taxon>
        <taxon>Notothenioidei</taxon>
        <taxon>Channichthyidae</taxon>
        <taxon>Champsocephalus</taxon>
    </lineage>
</organism>
<protein>
    <submittedName>
        <fullName evidence="2">Uncharacterized protein</fullName>
    </submittedName>
</protein>
<sequence length="71" mass="7591">MASLRTKRKQGRIALLSNTQNQLSLHSFDPSDMVTAPTTWGMEPPPPGAWSPHLGHGAPTWGMAPGVTGKQ</sequence>
<dbReference type="AlphaFoldDB" id="A0AAN8CAP1"/>
<evidence type="ECO:0000313" key="2">
    <source>
        <dbReference type="EMBL" id="KAK5900254.1"/>
    </source>
</evidence>